<feature type="region of interest" description="Disordered" evidence="1">
    <location>
        <begin position="1074"/>
        <end position="1111"/>
    </location>
</feature>
<evidence type="ECO:0000313" key="2">
    <source>
        <dbReference type="EMBL" id="EDW88729.2"/>
    </source>
</evidence>
<feature type="compositionally biased region" description="Low complexity" evidence="1">
    <location>
        <begin position="168"/>
        <end position="180"/>
    </location>
</feature>
<organism evidence="2 3">
    <name type="scientific">Drosophila yakuba</name>
    <name type="common">Fruit fly</name>
    <dbReference type="NCBI Taxonomy" id="7245"/>
    <lineage>
        <taxon>Eukaryota</taxon>
        <taxon>Metazoa</taxon>
        <taxon>Ecdysozoa</taxon>
        <taxon>Arthropoda</taxon>
        <taxon>Hexapoda</taxon>
        <taxon>Insecta</taxon>
        <taxon>Pterygota</taxon>
        <taxon>Neoptera</taxon>
        <taxon>Endopterygota</taxon>
        <taxon>Diptera</taxon>
        <taxon>Brachycera</taxon>
        <taxon>Muscomorpha</taxon>
        <taxon>Ephydroidea</taxon>
        <taxon>Drosophilidae</taxon>
        <taxon>Drosophila</taxon>
        <taxon>Sophophora</taxon>
    </lineage>
</organism>
<dbReference type="Proteomes" id="UP000002282">
    <property type="component" value="Chromosome 2L"/>
</dbReference>
<gene>
    <name evidence="2" type="primary">Dyak\GE10038</name>
    <name evidence="2" type="synonym">dyak_GLEANR_1000</name>
    <name evidence="2" type="synonym">GE10038</name>
    <name evidence="2" type="ORF">Dyak_GE10038</name>
</gene>
<name>B4NYR5_DROYA</name>
<feature type="compositionally biased region" description="Pro residues" evidence="1">
    <location>
        <begin position="181"/>
        <end position="193"/>
    </location>
</feature>
<feature type="region of interest" description="Disordered" evidence="1">
    <location>
        <begin position="139"/>
        <end position="202"/>
    </location>
</feature>
<feature type="compositionally biased region" description="Basic residues" evidence="1">
    <location>
        <begin position="250"/>
        <end position="265"/>
    </location>
</feature>
<feature type="compositionally biased region" description="Polar residues" evidence="1">
    <location>
        <begin position="816"/>
        <end position="826"/>
    </location>
</feature>
<accession>B4NYR5</accession>
<evidence type="ECO:0000313" key="3">
    <source>
        <dbReference type="Proteomes" id="UP000002282"/>
    </source>
</evidence>
<feature type="compositionally biased region" description="Basic and acidic residues" evidence="1">
    <location>
        <begin position="430"/>
        <end position="439"/>
    </location>
</feature>
<dbReference type="OrthoDB" id="7873011at2759"/>
<dbReference type="EMBL" id="CM000157">
    <property type="protein sequence ID" value="EDW88729.2"/>
    <property type="molecule type" value="Genomic_DNA"/>
</dbReference>
<dbReference type="KEGG" id="dya:Dyak_GE10038"/>
<feature type="compositionally biased region" description="Polar residues" evidence="1">
    <location>
        <begin position="408"/>
        <end position="429"/>
    </location>
</feature>
<feature type="region of interest" description="Disordered" evidence="1">
    <location>
        <begin position="1325"/>
        <end position="1344"/>
    </location>
</feature>
<sequence length="1370" mass="154395">MFRFYKLYSLYMNNMTSGLTWPREWCLCEKLPRAVLHIPVNRHMLCQVCGLARRPEAGPDSSSDEDADQGTQRQTHILEQRHVEEPKKGQVTRVKVAIRGKKPKAKKICRTNCLKCGGLARAEAGQECTEAPKEVKNTLYPGRHGLYSKPKGMPRRQQVPKAPPPSTPSTSPTLSPSPSASSPPSPTAPPRPPRLATESPRSEMPSLVAMAHTVFNPKNHILQNYSNLFVSNFIPLQSPITDTFGGAISKRSRNSTRPPRCHRSRPLPPLSKVLTNILSSQDSTDGREVGGGLSSSNSKDSQTTDYELASQFCPFDEYEGPSEDALVGSSARYLLHRPKSLHIEPRQDLPNNRIESLNYKFSSTSAAKDIPNPMADNLPGILFMTQSVRKNLMTTLNKLGSECHISDKTSPPSNLASKPVAMQQTTPQNKPEESEKLDRSSILGSIMDQVFCSQTSESSNGIFEDDKVPELEDINKTINDMFIEDPETVSLKSDVSNEQTVFSSNKTNHYDDYSKPVSNTLSTSSWERFCDTKDDCAKAKPTLYKCARCGQHKKREDMVTKIKTKHNSPIKTDTDEIRLNKKVGIAIKQRLNSVRSGAQEYIKVDHEMENSPKIADQRGIPEIFRENLRIPKPRTAEEIPKESILREQPINTNIQSKGERIGHKDSLASQTAFKFHRTFKYLNLQTKEDKPLRVYKPATINDQPRNTLPKIHHECLGKRHRNALKDTNILRSQVPVNKEASTNWGVIQIFETVSHQCHKIPKVQVATFVRELVDIGQTIHGYIQEYIPPDYAPSSLFEFRMPDISPNELLTYRNLGESSHNNSGNVTPIPHKASPKKLPLPEQSKIHKKTSPPAQSVKYESREIRYKKLELSFNAGQTDSFNHPNDKLLHYDNQIAHNNIIHTNDASNLYETDSIFGMKTVKDRKSLPIKSIDANLSCLSDNNISQSKACKPQAKNFKWHTSDVGMNILEKEENPLKETNPKAVNATYSRSKEDKENSEDLYYQKKPIAIQKYNSSKLSNEIRKQIDKSLQLKIKKIMSKPIKLLRSTDSDSVERFVEPFTNKLSVSEEYNLSSSRTPNVILSPPKQSEAALNTRKESTSSSSSMEISSSQKPLRLLANPYSSNHSELKDLTMESKIETDCDSASEPKMICKTTEYEGLPPLNWQVISMDPAHPNNTVNQASESILEEEFLCPIYMCGCLIRSKTFASHFKRDHRGRKTKNAWSQEDCHQVVEGLPKQFTFDGDLLTQGNTFVALLFYSSLTRESTPRSLPMRNHPLALLAAPQKGKDVPLTGVFFWLIGCNSCAKLLAKLTVYDPLDRVGRSEIIRPRPLPQKQDPQGLPTNSKDQLFITVPHRKRTFQISVVIDEKQT</sequence>
<evidence type="ECO:0000256" key="1">
    <source>
        <dbReference type="SAM" id="MobiDB-lite"/>
    </source>
</evidence>
<protein>
    <submittedName>
        <fullName evidence="2">Uncharacterized protein</fullName>
    </submittedName>
</protein>
<feature type="compositionally biased region" description="Polar residues" evidence="1">
    <location>
        <begin position="294"/>
        <end position="303"/>
    </location>
</feature>
<feature type="region of interest" description="Disordered" evidence="1">
    <location>
        <begin position="977"/>
        <end position="1000"/>
    </location>
</feature>
<feature type="region of interest" description="Disordered" evidence="1">
    <location>
        <begin position="244"/>
        <end position="303"/>
    </location>
</feature>
<feature type="region of interest" description="Disordered" evidence="1">
    <location>
        <begin position="404"/>
        <end position="439"/>
    </location>
</feature>
<keyword evidence="3" id="KW-1185">Reference proteome</keyword>
<feature type="region of interest" description="Disordered" evidence="1">
    <location>
        <begin position="57"/>
        <end position="90"/>
    </location>
</feature>
<dbReference type="eggNOG" id="ENOG502T90E">
    <property type="taxonomic scope" value="Eukaryota"/>
</dbReference>
<feature type="compositionally biased region" description="Basic and acidic residues" evidence="1">
    <location>
        <begin position="76"/>
        <end position="88"/>
    </location>
</feature>
<feature type="region of interest" description="Disordered" evidence="1">
    <location>
        <begin position="816"/>
        <end position="858"/>
    </location>
</feature>
<feature type="compositionally biased region" description="Polar residues" evidence="1">
    <location>
        <begin position="273"/>
        <end position="283"/>
    </location>
</feature>
<proteinExistence type="predicted"/>
<reference evidence="2 3" key="2">
    <citation type="journal article" date="2007" name="PLoS Biol.">
        <title>Principles of genome evolution in the Drosophila melanogaster species group.</title>
        <authorList>
            <person name="Ranz J.M."/>
            <person name="Maurin D."/>
            <person name="Chan Y.S."/>
            <person name="von Grotthuss M."/>
            <person name="Hillier L.W."/>
            <person name="Roote J."/>
            <person name="Ashburner M."/>
            <person name="Bergman C.M."/>
        </authorList>
    </citation>
    <scope>NUCLEOTIDE SEQUENCE [LARGE SCALE GENOMIC DNA]</scope>
    <source>
        <strain evidence="3">Tai18E2 / Tucson 14021-0261.01</strain>
    </source>
</reference>
<reference evidence="2 3" key="1">
    <citation type="journal article" date="2007" name="Nature">
        <title>Evolution of genes and genomes on the Drosophila phylogeny.</title>
        <authorList>
            <consortium name="Drosophila 12 Genomes Consortium"/>
            <person name="Clark A.G."/>
            <person name="Eisen M.B."/>
            <person name="Smith D.R."/>
            <person name="Bergman C.M."/>
            <person name="Oliver B."/>
            <person name="Markow T.A."/>
            <person name="Kaufman T.C."/>
            <person name="Kellis M."/>
            <person name="Gelbart W."/>
            <person name="Iyer V.N."/>
            <person name="Pollard D.A."/>
            <person name="Sackton T.B."/>
            <person name="Larracuente A.M."/>
            <person name="Singh N.D."/>
            <person name="Abad J.P."/>
            <person name="Abt D.N."/>
            <person name="Adryan B."/>
            <person name="Aguade M."/>
            <person name="Akashi H."/>
            <person name="Anderson W.W."/>
            <person name="Aquadro C.F."/>
            <person name="Ardell D.H."/>
            <person name="Arguello R."/>
            <person name="Artieri C.G."/>
            <person name="Barbash D.A."/>
            <person name="Barker D."/>
            <person name="Barsanti P."/>
            <person name="Batterham P."/>
            <person name="Batzoglou S."/>
            <person name="Begun D."/>
            <person name="Bhutkar A."/>
            <person name="Blanco E."/>
            <person name="Bosak S.A."/>
            <person name="Bradley R.K."/>
            <person name="Brand A.D."/>
            <person name="Brent M.R."/>
            <person name="Brooks A.N."/>
            <person name="Brown R.H."/>
            <person name="Butlin R.K."/>
            <person name="Caggese C."/>
            <person name="Calvi B.R."/>
            <person name="Bernardo de Carvalho A."/>
            <person name="Caspi A."/>
            <person name="Castrezana S."/>
            <person name="Celniker S.E."/>
            <person name="Chang J.L."/>
            <person name="Chapple C."/>
            <person name="Chatterji S."/>
            <person name="Chinwalla A."/>
            <person name="Civetta A."/>
            <person name="Clifton S.W."/>
            <person name="Comeron J.M."/>
            <person name="Costello J.C."/>
            <person name="Coyne J.A."/>
            <person name="Daub J."/>
            <person name="David R.G."/>
            <person name="Delcher A.L."/>
            <person name="Delehaunty K."/>
            <person name="Do C.B."/>
            <person name="Ebling H."/>
            <person name="Edwards K."/>
            <person name="Eickbush T."/>
            <person name="Evans J.D."/>
            <person name="Filipski A."/>
            <person name="Findeiss S."/>
            <person name="Freyhult E."/>
            <person name="Fulton L."/>
            <person name="Fulton R."/>
            <person name="Garcia A.C."/>
            <person name="Gardiner A."/>
            <person name="Garfield D.A."/>
            <person name="Garvin B.E."/>
            <person name="Gibson G."/>
            <person name="Gilbert D."/>
            <person name="Gnerre S."/>
            <person name="Godfrey J."/>
            <person name="Good R."/>
            <person name="Gotea V."/>
            <person name="Gravely B."/>
            <person name="Greenberg A.J."/>
            <person name="Griffiths-Jones S."/>
            <person name="Gross S."/>
            <person name="Guigo R."/>
            <person name="Gustafson E.A."/>
            <person name="Haerty W."/>
            <person name="Hahn M.W."/>
            <person name="Halligan D.L."/>
            <person name="Halpern A.L."/>
            <person name="Halter G.M."/>
            <person name="Han M.V."/>
            <person name="Heger A."/>
            <person name="Hillier L."/>
            <person name="Hinrichs A.S."/>
            <person name="Holmes I."/>
            <person name="Hoskins R.A."/>
            <person name="Hubisz M.J."/>
            <person name="Hultmark D."/>
            <person name="Huntley M.A."/>
            <person name="Jaffe D.B."/>
            <person name="Jagadeeshan S."/>
            <person name="Jeck W.R."/>
            <person name="Johnson J."/>
            <person name="Jones C.D."/>
            <person name="Jordan W.C."/>
            <person name="Karpen G.H."/>
            <person name="Kataoka E."/>
            <person name="Keightley P.D."/>
            <person name="Kheradpour P."/>
            <person name="Kirkness E.F."/>
            <person name="Koerich L.B."/>
            <person name="Kristiansen K."/>
            <person name="Kudrna D."/>
            <person name="Kulathinal R.J."/>
            <person name="Kumar S."/>
            <person name="Kwok R."/>
            <person name="Lander E."/>
            <person name="Langley C.H."/>
            <person name="Lapoint R."/>
            <person name="Lazzaro B.P."/>
            <person name="Lee S.J."/>
            <person name="Levesque L."/>
            <person name="Li R."/>
            <person name="Lin C.F."/>
            <person name="Lin M.F."/>
            <person name="Lindblad-Toh K."/>
            <person name="Llopart A."/>
            <person name="Long M."/>
            <person name="Low L."/>
            <person name="Lozovsky E."/>
            <person name="Lu J."/>
            <person name="Luo M."/>
            <person name="Machado C.A."/>
            <person name="Makalowski W."/>
            <person name="Marzo M."/>
            <person name="Matsuda M."/>
            <person name="Matzkin L."/>
            <person name="McAllister B."/>
            <person name="McBride C.S."/>
            <person name="McKernan B."/>
            <person name="McKernan K."/>
            <person name="Mendez-Lago M."/>
            <person name="Minx P."/>
            <person name="Mollenhauer M.U."/>
            <person name="Montooth K."/>
            <person name="Mount S.M."/>
            <person name="Mu X."/>
            <person name="Myers E."/>
            <person name="Negre B."/>
            <person name="Newfeld S."/>
            <person name="Nielsen R."/>
            <person name="Noor M.A."/>
            <person name="O'Grady P."/>
            <person name="Pachter L."/>
            <person name="Papaceit M."/>
            <person name="Parisi M.J."/>
            <person name="Parisi M."/>
            <person name="Parts L."/>
            <person name="Pedersen J.S."/>
            <person name="Pesole G."/>
            <person name="Phillippy A.M."/>
            <person name="Ponting C.P."/>
            <person name="Pop M."/>
            <person name="Porcelli D."/>
            <person name="Powell J.R."/>
            <person name="Prohaska S."/>
            <person name="Pruitt K."/>
            <person name="Puig M."/>
            <person name="Quesneville H."/>
            <person name="Ram K.R."/>
            <person name="Rand D."/>
            <person name="Rasmussen M.D."/>
            <person name="Reed L.K."/>
            <person name="Reenan R."/>
            <person name="Reily A."/>
            <person name="Remington K.A."/>
            <person name="Rieger T.T."/>
            <person name="Ritchie M.G."/>
            <person name="Robin C."/>
            <person name="Rogers Y.H."/>
            <person name="Rohde C."/>
            <person name="Rozas J."/>
            <person name="Rubenfield M.J."/>
            <person name="Ruiz A."/>
            <person name="Russo S."/>
            <person name="Salzberg S.L."/>
            <person name="Sanchez-Gracia A."/>
            <person name="Saranga D.J."/>
            <person name="Sato H."/>
            <person name="Schaeffer S.W."/>
            <person name="Schatz M.C."/>
            <person name="Schlenke T."/>
            <person name="Schwartz R."/>
            <person name="Segarra C."/>
            <person name="Singh R.S."/>
            <person name="Sirot L."/>
            <person name="Sirota M."/>
            <person name="Sisneros N.B."/>
            <person name="Smith C.D."/>
            <person name="Smith T.F."/>
            <person name="Spieth J."/>
            <person name="Stage D.E."/>
            <person name="Stark A."/>
            <person name="Stephan W."/>
            <person name="Strausberg R.L."/>
            <person name="Strempel S."/>
            <person name="Sturgill D."/>
            <person name="Sutton G."/>
            <person name="Sutton G.G."/>
            <person name="Tao W."/>
            <person name="Teichmann S."/>
            <person name="Tobari Y.N."/>
            <person name="Tomimura Y."/>
            <person name="Tsolas J.M."/>
            <person name="Valente V.L."/>
            <person name="Venter E."/>
            <person name="Venter J.C."/>
            <person name="Vicario S."/>
            <person name="Vieira F.G."/>
            <person name="Vilella A.J."/>
            <person name="Villasante A."/>
            <person name="Walenz B."/>
            <person name="Wang J."/>
            <person name="Wasserman M."/>
            <person name="Watts T."/>
            <person name="Wilson D."/>
            <person name="Wilson R.K."/>
            <person name="Wing R.A."/>
            <person name="Wolfner M.F."/>
            <person name="Wong A."/>
            <person name="Wong G.K."/>
            <person name="Wu C.I."/>
            <person name="Wu G."/>
            <person name="Yamamoto D."/>
            <person name="Yang H.P."/>
            <person name="Yang S.P."/>
            <person name="Yorke J.A."/>
            <person name="Yoshida K."/>
            <person name="Zdobnov E."/>
            <person name="Zhang P."/>
            <person name="Zhang Y."/>
            <person name="Zimin A.V."/>
            <person name="Baldwin J."/>
            <person name="Abdouelleil A."/>
            <person name="Abdulkadir J."/>
            <person name="Abebe A."/>
            <person name="Abera B."/>
            <person name="Abreu J."/>
            <person name="Acer S.C."/>
            <person name="Aftuck L."/>
            <person name="Alexander A."/>
            <person name="An P."/>
            <person name="Anderson E."/>
            <person name="Anderson S."/>
            <person name="Arachi H."/>
            <person name="Azer M."/>
            <person name="Bachantsang P."/>
            <person name="Barry A."/>
            <person name="Bayul T."/>
            <person name="Berlin A."/>
            <person name="Bessette D."/>
            <person name="Bloom T."/>
            <person name="Blye J."/>
            <person name="Boguslavskiy L."/>
            <person name="Bonnet C."/>
            <person name="Boukhgalter B."/>
            <person name="Bourzgui I."/>
            <person name="Brown A."/>
            <person name="Cahill P."/>
            <person name="Channer S."/>
            <person name="Cheshatsang Y."/>
            <person name="Chuda L."/>
            <person name="Citroen M."/>
            <person name="Collymore A."/>
            <person name="Cooke P."/>
            <person name="Costello M."/>
            <person name="D'Aco K."/>
            <person name="Daza R."/>
            <person name="De Haan G."/>
            <person name="DeGray S."/>
            <person name="DeMaso C."/>
            <person name="Dhargay N."/>
            <person name="Dooley K."/>
            <person name="Dooley E."/>
            <person name="Doricent M."/>
            <person name="Dorje P."/>
            <person name="Dorjee K."/>
            <person name="Dupes A."/>
            <person name="Elong R."/>
            <person name="Falk J."/>
            <person name="Farina A."/>
            <person name="Faro S."/>
            <person name="Ferguson D."/>
            <person name="Fisher S."/>
            <person name="Foley C.D."/>
            <person name="Franke A."/>
            <person name="Friedrich D."/>
            <person name="Gadbois L."/>
            <person name="Gearin G."/>
            <person name="Gearin C.R."/>
            <person name="Giannoukos G."/>
            <person name="Goode T."/>
            <person name="Graham J."/>
            <person name="Grandbois E."/>
            <person name="Grewal S."/>
            <person name="Gyaltsen K."/>
            <person name="Hafez N."/>
            <person name="Hagos B."/>
            <person name="Hall J."/>
            <person name="Henson C."/>
            <person name="Hollinger A."/>
            <person name="Honan T."/>
            <person name="Huard M.D."/>
            <person name="Hughes L."/>
            <person name="Hurhula B."/>
            <person name="Husby M.E."/>
            <person name="Kamat A."/>
            <person name="Kanga B."/>
            <person name="Kashin S."/>
            <person name="Khazanovich D."/>
            <person name="Kisner P."/>
            <person name="Lance K."/>
            <person name="Lara M."/>
            <person name="Lee W."/>
            <person name="Lennon N."/>
            <person name="Letendre F."/>
            <person name="LeVine R."/>
            <person name="Lipovsky A."/>
            <person name="Liu X."/>
            <person name="Liu J."/>
            <person name="Liu S."/>
            <person name="Lokyitsang T."/>
            <person name="Lokyitsang Y."/>
            <person name="Lubonja R."/>
            <person name="Lui A."/>
            <person name="MacDonald P."/>
            <person name="Magnisalis V."/>
            <person name="Maru K."/>
            <person name="Matthews C."/>
            <person name="McCusker W."/>
            <person name="McDonough S."/>
            <person name="Mehta T."/>
            <person name="Meldrim J."/>
            <person name="Meneus L."/>
            <person name="Mihai O."/>
            <person name="Mihalev A."/>
            <person name="Mihova T."/>
            <person name="Mittelman R."/>
            <person name="Mlenga V."/>
            <person name="Montmayeur A."/>
            <person name="Mulrain L."/>
            <person name="Navidi A."/>
            <person name="Naylor J."/>
            <person name="Negash T."/>
            <person name="Nguyen T."/>
            <person name="Nguyen N."/>
            <person name="Nicol R."/>
            <person name="Norbu C."/>
            <person name="Norbu N."/>
            <person name="Novod N."/>
            <person name="O'Neill B."/>
            <person name="Osman S."/>
            <person name="Markiewicz E."/>
            <person name="Oyono O.L."/>
            <person name="Patti C."/>
            <person name="Phunkhang P."/>
            <person name="Pierre F."/>
            <person name="Priest M."/>
            <person name="Raghuraman S."/>
            <person name="Rege F."/>
            <person name="Reyes R."/>
            <person name="Rise C."/>
            <person name="Rogov P."/>
            <person name="Ross K."/>
            <person name="Ryan E."/>
            <person name="Settipalli S."/>
            <person name="Shea T."/>
            <person name="Sherpa N."/>
            <person name="Shi L."/>
            <person name="Shih D."/>
            <person name="Sparrow T."/>
            <person name="Spaulding J."/>
            <person name="Stalker J."/>
            <person name="Stange-Thomann N."/>
            <person name="Stavropoulos S."/>
            <person name="Stone C."/>
            <person name="Strader C."/>
            <person name="Tesfaye S."/>
            <person name="Thomson T."/>
            <person name="Thoulutsang Y."/>
            <person name="Thoulutsang D."/>
            <person name="Topham K."/>
            <person name="Topping I."/>
            <person name="Tsamla T."/>
            <person name="Vassiliev H."/>
            <person name="Vo A."/>
            <person name="Wangchuk T."/>
            <person name="Wangdi T."/>
            <person name="Weiand M."/>
            <person name="Wilkinson J."/>
            <person name="Wilson A."/>
            <person name="Yadav S."/>
            <person name="Young G."/>
            <person name="Yu Q."/>
            <person name="Zembek L."/>
            <person name="Zhong D."/>
            <person name="Zimmer A."/>
            <person name="Zwirko Z."/>
            <person name="Jaffe D.B."/>
            <person name="Alvarez P."/>
            <person name="Brockman W."/>
            <person name="Butler J."/>
            <person name="Chin C."/>
            <person name="Gnerre S."/>
            <person name="Grabherr M."/>
            <person name="Kleber M."/>
            <person name="Mauceli E."/>
            <person name="MacCallum I."/>
        </authorList>
    </citation>
    <scope>NUCLEOTIDE SEQUENCE [LARGE SCALE GENOMIC DNA]</scope>
    <source>
        <strain evidence="3">Tai18E2 / Tucson 14021-0261.01</strain>
    </source>
</reference>
<dbReference type="HOGENOM" id="CLU_258939_0_0_1"/>
<feature type="compositionally biased region" description="Low complexity" evidence="1">
    <location>
        <begin position="1099"/>
        <end position="1110"/>
    </location>
</feature>